<organism evidence="2 3">
    <name type="scientific">Phrynosoma platyrhinos</name>
    <name type="common">Desert horned lizard</name>
    <dbReference type="NCBI Taxonomy" id="52577"/>
    <lineage>
        <taxon>Eukaryota</taxon>
        <taxon>Metazoa</taxon>
        <taxon>Chordata</taxon>
        <taxon>Craniata</taxon>
        <taxon>Vertebrata</taxon>
        <taxon>Euteleostomi</taxon>
        <taxon>Lepidosauria</taxon>
        <taxon>Squamata</taxon>
        <taxon>Bifurcata</taxon>
        <taxon>Unidentata</taxon>
        <taxon>Episquamata</taxon>
        <taxon>Toxicofera</taxon>
        <taxon>Iguania</taxon>
        <taxon>Phrynosomatidae</taxon>
        <taxon>Phrynosomatinae</taxon>
        <taxon>Phrynosoma</taxon>
    </lineage>
</organism>
<gene>
    <name evidence="2" type="ORF">JD844_003971</name>
</gene>
<accession>A0ABQ7TM78</accession>
<feature type="compositionally biased region" description="Polar residues" evidence="1">
    <location>
        <begin position="326"/>
        <end position="342"/>
    </location>
</feature>
<name>A0ABQ7TM78_PHRPL</name>
<proteinExistence type="predicted"/>
<dbReference type="EMBL" id="JAIPUX010000415">
    <property type="protein sequence ID" value="KAH0630778.1"/>
    <property type="molecule type" value="Genomic_DNA"/>
</dbReference>
<feature type="compositionally biased region" description="Low complexity" evidence="1">
    <location>
        <begin position="202"/>
        <end position="238"/>
    </location>
</feature>
<feature type="compositionally biased region" description="Basic residues" evidence="1">
    <location>
        <begin position="187"/>
        <end position="201"/>
    </location>
</feature>
<sequence>MAAPLWQRLSPGPAPATPSLLYRSAFAEECEALATALRGAGESHLPPSPTIETERLTPLCAAAASSSSSSFFSSFLTPQPSSGPPSRSPNRTYDGGEAAENQASDLGGGGVAPASPQEEKAGGHSPRLDLTFEWEPPTLGPADPFTSTPAPAWAETPDRTTTTTAAEEGGGDAGDPGTPSSAPGKRSAGKGRLPTRKKRRLSVGGAAAGTAPGSSSSSSRFPVPKGAPKGAAAPAAPGLFRLTGGKKQLHDETRNSSTEVHHEKKTAMSFQPTSQRTKKTVLGGSLACQGLKHQGENKPPRTKLPVLTVPGGPKTQKHPKEKEPSTESAQKQIITKRVSQGTGVRPEMEAHRRIFVDNETDLQSCSKLWVLLADGASQFVKCMVEVTSKV</sequence>
<protein>
    <submittedName>
        <fullName evidence="2">Uncharacterized protein</fullName>
    </submittedName>
</protein>
<evidence type="ECO:0000313" key="2">
    <source>
        <dbReference type="EMBL" id="KAH0630778.1"/>
    </source>
</evidence>
<evidence type="ECO:0000313" key="3">
    <source>
        <dbReference type="Proteomes" id="UP000826234"/>
    </source>
</evidence>
<feature type="compositionally biased region" description="Basic and acidic residues" evidence="1">
    <location>
        <begin position="248"/>
        <end position="266"/>
    </location>
</feature>
<evidence type="ECO:0000256" key="1">
    <source>
        <dbReference type="SAM" id="MobiDB-lite"/>
    </source>
</evidence>
<dbReference type="Proteomes" id="UP000826234">
    <property type="component" value="Unassembled WGS sequence"/>
</dbReference>
<feature type="region of interest" description="Disordered" evidence="1">
    <location>
        <begin position="70"/>
        <end position="345"/>
    </location>
</feature>
<comment type="caution">
    <text evidence="2">The sequence shown here is derived from an EMBL/GenBank/DDBJ whole genome shotgun (WGS) entry which is preliminary data.</text>
</comment>
<reference evidence="2 3" key="1">
    <citation type="journal article" date="2022" name="Gigascience">
        <title>A chromosome-level genome assembly and annotation of the desert horned lizard, Phrynosoma platyrhinos, provides insight into chromosomal rearrangements among reptiles.</title>
        <authorList>
            <person name="Koochekian N."/>
            <person name="Ascanio A."/>
            <person name="Farleigh K."/>
            <person name="Card D.C."/>
            <person name="Schield D.R."/>
            <person name="Castoe T.A."/>
            <person name="Jezkova T."/>
        </authorList>
    </citation>
    <scope>NUCLEOTIDE SEQUENCE [LARGE SCALE GENOMIC DNA]</scope>
    <source>
        <strain evidence="2">NK-2021</strain>
    </source>
</reference>
<feature type="compositionally biased region" description="Low complexity" evidence="1">
    <location>
        <begin position="70"/>
        <end position="80"/>
    </location>
</feature>
<keyword evidence="3" id="KW-1185">Reference proteome</keyword>